<dbReference type="RefSeq" id="WP_015617224.1">
    <property type="nucleotide sequence ID" value="NC_021182.1"/>
</dbReference>
<dbReference type="InterPro" id="IPR011051">
    <property type="entry name" value="RmlC_Cupin_sf"/>
</dbReference>
<dbReference type="InterPro" id="IPR052535">
    <property type="entry name" value="Bacilysin_H2HPP_isomerase"/>
</dbReference>
<dbReference type="eggNOG" id="COG1917">
    <property type="taxonomic scope" value="Bacteria"/>
</dbReference>
<dbReference type="SUPFAM" id="SSF51182">
    <property type="entry name" value="RmlC-like cupins"/>
    <property type="match status" value="1"/>
</dbReference>
<dbReference type="HOGENOM" id="CLU_134269_1_1_9"/>
<name>R4KH58_CLOPA</name>
<dbReference type="EMBL" id="CP003261">
    <property type="protein sequence ID" value="AGK98950.1"/>
    <property type="molecule type" value="Genomic_DNA"/>
</dbReference>
<dbReference type="STRING" id="86416.Clopa_4223"/>
<organism evidence="2 3">
    <name type="scientific">Clostridium pasteurianum BC1</name>
    <dbReference type="NCBI Taxonomy" id="86416"/>
    <lineage>
        <taxon>Bacteria</taxon>
        <taxon>Bacillati</taxon>
        <taxon>Bacillota</taxon>
        <taxon>Clostridia</taxon>
        <taxon>Eubacteriales</taxon>
        <taxon>Clostridiaceae</taxon>
        <taxon>Clostridium</taxon>
    </lineage>
</organism>
<dbReference type="Proteomes" id="UP000013523">
    <property type="component" value="Chromosome"/>
</dbReference>
<feature type="domain" description="Cupin type-2" evidence="1">
    <location>
        <begin position="32"/>
        <end position="92"/>
    </location>
</feature>
<sequence length="107" mass="11562">MIIINKEIPAKDLGEGFGRKLLASGGNMMAAEMIIKKGAVGAYHSHPHEQISYVVSGSIEATIGGEKYILNTGDSYYAKPNLPHGATALEDSVLLEIFSPQREDFLK</sequence>
<dbReference type="PANTHER" id="PTHR40112:SF1">
    <property type="entry name" value="H2HPP ISOMERASE"/>
    <property type="match status" value="1"/>
</dbReference>
<dbReference type="InterPro" id="IPR013096">
    <property type="entry name" value="Cupin_2"/>
</dbReference>
<dbReference type="InterPro" id="IPR014710">
    <property type="entry name" value="RmlC-like_jellyroll"/>
</dbReference>
<evidence type="ECO:0000313" key="2">
    <source>
        <dbReference type="EMBL" id="AGK98950.1"/>
    </source>
</evidence>
<dbReference type="PATRIC" id="fig|86416.3.peg.4228"/>
<gene>
    <name evidence="2" type="ORF">Clopa_4223</name>
</gene>
<dbReference type="AlphaFoldDB" id="R4KH58"/>
<keyword evidence="3" id="KW-1185">Reference proteome</keyword>
<proteinExistence type="predicted"/>
<dbReference type="Pfam" id="PF07883">
    <property type="entry name" value="Cupin_2"/>
    <property type="match status" value="1"/>
</dbReference>
<dbReference type="CDD" id="cd02238">
    <property type="entry name" value="cupin_KdgF"/>
    <property type="match status" value="1"/>
</dbReference>
<reference evidence="2 3" key="1">
    <citation type="submission" date="2012-01" db="EMBL/GenBank/DDBJ databases">
        <title>Complete sequence of chromosome of Clostridium pasteurianum BC1.</title>
        <authorList>
            <consortium name="US DOE Joint Genome Institute"/>
            <person name="Lucas S."/>
            <person name="Han J."/>
            <person name="Lapidus A."/>
            <person name="Cheng J.-F."/>
            <person name="Goodwin L."/>
            <person name="Pitluck S."/>
            <person name="Peters L."/>
            <person name="Mikhailova N."/>
            <person name="Teshima H."/>
            <person name="Detter J.C."/>
            <person name="Han C."/>
            <person name="Tapia R."/>
            <person name="Land M."/>
            <person name="Hauser L."/>
            <person name="Kyrpides N."/>
            <person name="Ivanova N."/>
            <person name="Pagani I."/>
            <person name="Dunn J."/>
            <person name="Taghavi S."/>
            <person name="Francis A."/>
            <person name="van der Lelie D."/>
            <person name="Woyke T."/>
        </authorList>
    </citation>
    <scope>NUCLEOTIDE SEQUENCE [LARGE SCALE GENOMIC DNA]</scope>
    <source>
        <strain evidence="2 3">BC1</strain>
    </source>
</reference>
<dbReference type="InterPro" id="IPR025499">
    <property type="entry name" value="KdgF"/>
</dbReference>
<evidence type="ECO:0000313" key="3">
    <source>
        <dbReference type="Proteomes" id="UP000013523"/>
    </source>
</evidence>
<dbReference type="PANTHER" id="PTHR40112">
    <property type="entry name" value="H2HPP ISOMERASE"/>
    <property type="match status" value="1"/>
</dbReference>
<dbReference type="OrthoDB" id="9811153at2"/>
<accession>R4KH58</accession>
<dbReference type="PIRSF" id="PIRSF029883">
    <property type="entry name" value="KdgF"/>
    <property type="match status" value="1"/>
</dbReference>
<dbReference type="KEGG" id="cpas:Clopa_4223"/>
<protein>
    <submittedName>
        <fullName evidence="2">Cupin domain-containing protein</fullName>
    </submittedName>
</protein>
<dbReference type="Gene3D" id="2.60.120.10">
    <property type="entry name" value="Jelly Rolls"/>
    <property type="match status" value="1"/>
</dbReference>
<evidence type="ECO:0000259" key="1">
    <source>
        <dbReference type="Pfam" id="PF07883"/>
    </source>
</evidence>